<feature type="chain" id="PRO_5003862832" description="Tripartite tricarboxylate transporter substrate binding protein" evidence="2">
    <location>
        <begin position="25"/>
        <end position="309"/>
    </location>
</feature>
<protein>
    <recommendedName>
        <fullName evidence="5">Tripartite tricarboxylate transporter substrate binding protein</fullName>
    </recommendedName>
</protein>
<feature type="signal peptide" evidence="2">
    <location>
        <begin position="1"/>
        <end position="24"/>
    </location>
</feature>
<evidence type="ECO:0000313" key="3">
    <source>
        <dbReference type="EMBL" id="EKF42581.1"/>
    </source>
</evidence>
<accession>K2P5J6</accession>
<dbReference type="PANTHER" id="PTHR42928:SF5">
    <property type="entry name" value="BLR1237 PROTEIN"/>
    <property type="match status" value="1"/>
</dbReference>
<evidence type="ECO:0000256" key="2">
    <source>
        <dbReference type="SAM" id="SignalP"/>
    </source>
</evidence>
<reference evidence="3 4" key="1">
    <citation type="journal article" date="2012" name="J. Bacteriol.">
        <title>Genome Sequence of Nitratireductor indicus Type Strain C115.</title>
        <authorList>
            <person name="Lai Q."/>
            <person name="Li G."/>
            <person name="Yu Z."/>
            <person name="Shao Z."/>
        </authorList>
    </citation>
    <scope>NUCLEOTIDE SEQUENCE [LARGE SCALE GENOMIC DNA]</scope>
    <source>
        <strain evidence="3 4">C115</strain>
    </source>
</reference>
<dbReference type="OrthoDB" id="7250490at2"/>
<evidence type="ECO:0008006" key="5">
    <source>
        <dbReference type="Google" id="ProtNLM"/>
    </source>
</evidence>
<gene>
    <name evidence="3" type="ORF">NA8A_10978</name>
</gene>
<dbReference type="CDD" id="cd07012">
    <property type="entry name" value="PBP2_Bug_TTT"/>
    <property type="match status" value="1"/>
</dbReference>
<sequence length="309" mass="32294">MLKLGKSMLVAAAAVLALSASSHAYPDSTVTMIVPFSAGGTNDSVARALAPELGKALGGNVVVKNADGAAGTVGANEIVTAKPDGLTIGFVPLGPVTVQNHLRDLPYNIDSWQPICNIYQSNLVLVTNKKGPLQSVDDLVKKGKITYGSTGPGTINHLASAASTAALGLEGRHVPDKGAGPAMLSLANGTIDLFADTPVIVTRYDVTPIAALSPERLPEVPDVPTMKELGHDVQFSLWAGVFVSSKVPGEIVEQLTKACDEAVNSDAFKESAKKIGINLRPMIGQEFTDFVHREYESMKGVVNAVGIKK</sequence>
<dbReference type="SUPFAM" id="SSF53850">
    <property type="entry name" value="Periplasmic binding protein-like II"/>
    <property type="match status" value="1"/>
</dbReference>
<name>K2P5J6_9HYPH</name>
<dbReference type="EMBL" id="AMSI01000006">
    <property type="protein sequence ID" value="EKF42581.1"/>
    <property type="molecule type" value="Genomic_DNA"/>
</dbReference>
<dbReference type="Gene3D" id="3.40.190.150">
    <property type="entry name" value="Bordetella uptake gene, domain 1"/>
    <property type="match status" value="1"/>
</dbReference>
<dbReference type="Gene3D" id="3.40.190.10">
    <property type="entry name" value="Periplasmic binding protein-like II"/>
    <property type="match status" value="1"/>
</dbReference>
<comment type="similarity">
    <text evidence="1">Belongs to the UPF0065 (bug) family.</text>
</comment>
<dbReference type="PIRSF" id="PIRSF017082">
    <property type="entry name" value="YflP"/>
    <property type="match status" value="1"/>
</dbReference>
<keyword evidence="2" id="KW-0732">Signal</keyword>
<dbReference type="RefSeq" id="WP_009756584.1">
    <property type="nucleotide sequence ID" value="NZ_AMSI01000006.1"/>
</dbReference>
<dbReference type="InterPro" id="IPR005064">
    <property type="entry name" value="BUG"/>
</dbReference>
<dbReference type="eggNOG" id="COG3181">
    <property type="taxonomic scope" value="Bacteria"/>
</dbReference>
<evidence type="ECO:0000256" key="1">
    <source>
        <dbReference type="ARBA" id="ARBA00006987"/>
    </source>
</evidence>
<dbReference type="Pfam" id="PF03401">
    <property type="entry name" value="TctC"/>
    <property type="match status" value="1"/>
</dbReference>
<dbReference type="PATRIC" id="fig|1231190.3.peg.2291"/>
<proteinExistence type="inferred from homology"/>
<dbReference type="PANTHER" id="PTHR42928">
    <property type="entry name" value="TRICARBOXYLATE-BINDING PROTEIN"/>
    <property type="match status" value="1"/>
</dbReference>
<dbReference type="STRING" id="721133.SAMN05216176_106229"/>
<dbReference type="Proteomes" id="UP000007374">
    <property type="component" value="Unassembled WGS sequence"/>
</dbReference>
<organism evidence="3 4">
    <name type="scientific">Nitratireductor indicus C115</name>
    <dbReference type="NCBI Taxonomy" id="1231190"/>
    <lineage>
        <taxon>Bacteria</taxon>
        <taxon>Pseudomonadati</taxon>
        <taxon>Pseudomonadota</taxon>
        <taxon>Alphaproteobacteria</taxon>
        <taxon>Hyphomicrobiales</taxon>
        <taxon>Phyllobacteriaceae</taxon>
        <taxon>Nitratireductor</taxon>
    </lineage>
</organism>
<keyword evidence="4" id="KW-1185">Reference proteome</keyword>
<comment type="caution">
    <text evidence="3">The sequence shown here is derived from an EMBL/GenBank/DDBJ whole genome shotgun (WGS) entry which is preliminary data.</text>
</comment>
<dbReference type="InterPro" id="IPR042100">
    <property type="entry name" value="Bug_dom1"/>
</dbReference>
<dbReference type="AlphaFoldDB" id="K2P5J6"/>
<evidence type="ECO:0000313" key="4">
    <source>
        <dbReference type="Proteomes" id="UP000007374"/>
    </source>
</evidence>